<dbReference type="EMBL" id="JAFBDT010000005">
    <property type="protein sequence ID" value="MBM7561437.1"/>
    <property type="molecule type" value="Genomic_DNA"/>
</dbReference>
<evidence type="ECO:0000313" key="2">
    <source>
        <dbReference type="Proteomes" id="UP000767854"/>
    </source>
</evidence>
<keyword evidence="2" id="KW-1185">Reference proteome</keyword>
<reference evidence="1 2" key="1">
    <citation type="submission" date="2021-01" db="EMBL/GenBank/DDBJ databases">
        <title>Genomic Encyclopedia of Type Strains, Phase IV (KMG-IV): sequencing the most valuable type-strain genomes for metagenomic binning, comparative biology and taxonomic classification.</title>
        <authorList>
            <person name="Goeker M."/>
        </authorList>
    </citation>
    <scope>NUCLEOTIDE SEQUENCE [LARGE SCALE GENOMIC DNA]</scope>
    <source>
        <strain evidence="1 2">DSM 24436</strain>
    </source>
</reference>
<proteinExistence type="predicted"/>
<gene>
    <name evidence="1" type="ORF">JOC49_000957</name>
</gene>
<sequence length="171" mass="19461">MRLESPKYVELGNLYTSSGAYNPYFYREGYSVAYVGLKEVGWLENEVDGAFYYDSYNSGNIFVYEPVVWEIDGADVEMVTIAYPIIVDGKVEGALAIDMTIDYINEYIGALSIYESGKFSLIYDGQYTSNQFVQHETIDLAYEIGNPADWRVYVDIPESEMLDFTSVILKL</sequence>
<organism evidence="1 2">
    <name type="scientific">Fusibacter tunisiensis</name>
    <dbReference type="NCBI Taxonomy" id="1008308"/>
    <lineage>
        <taxon>Bacteria</taxon>
        <taxon>Bacillati</taxon>
        <taxon>Bacillota</taxon>
        <taxon>Clostridia</taxon>
        <taxon>Eubacteriales</taxon>
        <taxon>Eubacteriales Family XII. Incertae Sedis</taxon>
        <taxon>Fusibacter</taxon>
    </lineage>
</organism>
<name>A0ABS2MQ39_9FIRM</name>
<protein>
    <submittedName>
        <fullName evidence="1">Uncharacterized protein</fullName>
    </submittedName>
</protein>
<comment type="caution">
    <text evidence="1">The sequence shown here is derived from an EMBL/GenBank/DDBJ whole genome shotgun (WGS) entry which is preliminary data.</text>
</comment>
<dbReference type="Proteomes" id="UP000767854">
    <property type="component" value="Unassembled WGS sequence"/>
</dbReference>
<dbReference type="Gene3D" id="3.30.450.20">
    <property type="entry name" value="PAS domain"/>
    <property type="match status" value="1"/>
</dbReference>
<dbReference type="Pfam" id="PF22673">
    <property type="entry name" value="MCP-like_PDC_1"/>
    <property type="match status" value="1"/>
</dbReference>
<evidence type="ECO:0000313" key="1">
    <source>
        <dbReference type="EMBL" id="MBM7561437.1"/>
    </source>
</evidence>
<accession>A0ABS2MQ39</accession>
<dbReference type="RefSeq" id="WP_204662943.1">
    <property type="nucleotide sequence ID" value="NZ_JAFBDT010000005.1"/>
</dbReference>